<protein>
    <submittedName>
        <fullName evidence="2">Uncharacterized protein</fullName>
    </submittedName>
</protein>
<dbReference type="AlphaFoldDB" id="A0A8X6LNY2"/>
<feature type="compositionally biased region" description="Basic and acidic residues" evidence="1">
    <location>
        <begin position="161"/>
        <end position="175"/>
    </location>
</feature>
<feature type="region of interest" description="Disordered" evidence="1">
    <location>
        <begin position="36"/>
        <end position="61"/>
    </location>
</feature>
<feature type="compositionally biased region" description="Polar residues" evidence="1">
    <location>
        <begin position="144"/>
        <end position="155"/>
    </location>
</feature>
<evidence type="ECO:0000313" key="3">
    <source>
        <dbReference type="Proteomes" id="UP000887116"/>
    </source>
</evidence>
<evidence type="ECO:0000313" key="2">
    <source>
        <dbReference type="EMBL" id="GFR16690.1"/>
    </source>
</evidence>
<sequence length="322" mass="37437">MTLLCWIELLPIPGFTILNNSPIKCKQLVEKEQVGSHLKCQDNETQGKGESTRESETTNTDMKPRIYKLRNWKKDVSNEYFKKCPAPFDASSIKPMEKIREYNFTNNDSNGTDPTKIYYFPYRQKRSEKWIEPKETRPSKIRNSESNFIENSKSTLPLPEDTTKKTDDDYSTEKLESTDLEIPKSFSFPIRRKRLEQWIEIQERGPKNSDIVSSLRPTKTSGHCKAMKKDIRRRRSFSGSEYALEKMDSYQSRKHKDFSQSVEISNISSRRTANIELTKNGSTAFSRLKVGFANCLLKCKKDNSKLSIKSTDSKKRSFKNLF</sequence>
<feature type="region of interest" description="Disordered" evidence="1">
    <location>
        <begin position="132"/>
        <end position="175"/>
    </location>
</feature>
<evidence type="ECO:0000256" key="1">
    <source>
        <dbReference type="SAM" id="MobiDB-lite"/>
    </source>
</evidence>
<keyword evidence="3" id="KW-1185">Reference proteome</keyword>
<comment type="caution">
    <text evidence="2">The sequence shown here is derived from an EMBL/GenBank/DDBJ whole genome shotgun (WGS) entry which is preliminary data.</text>
</comment>
<gene>
    <name evidence="2" type="primary">NCL1_27724</name>
    <name evidence="2" type="ORF">TNCT_43211</name>
</gene>
<accession>A0A8X6LNY2</accession>
<dbReference type="Proteomes" id="UP000887116">
    <property type="component" value="Unassembled WGS sequence"/>
</dbReference>
<name>A0A8X6LNY2_TRICU</name>
<proteinExistence type="predicted"/>
<dbReference type="OrthoDB" id="6416953at2759"/>
<organism evidence="2 3">
    <name type="scientific">Trichonephila clavata</name>
    <name type="common">Joro spider</name>
    <name type="synonym">Nephila clavata</name>
    <dbReference type="NCBI Taxonomy" id="2740835"/>
    <lineage>
        <taxon>Eukaryota</taxon>
        <taxon>Metazoa</taxon>
        <taxon>Ecdysozoa</taxon>
        <taxon>Arthropoda</taxon>
        <taxon>Chelicerata</taxon>
        <taxon>Arachnida</taxon>
        <taxon>Araneae</taxon>
        <taxon>Araneomorphae</taxon>
        <taxon>Entelegynae</taxon>
        <taxon>Araneoidea</taxon>
        <taxon>Nephilidae</taxon>
        <taxon>Trichonephila</taxon>
    </lineage>
</organism>
<dbReference type="EMBL" id="BMAO01037287">
    <property type="protein sequence ID" value="GFR16690.1"/>
    <property type="molecule type" value="Genomic_DNA"/>
</dbReference>
<feature type="compositionally biased region" description="Basic and acidic residues" evidence="1">
    <location>
        <begin position="36"/>
        <end position="56"/>
    </location>
</feature>
<reference evidence="2" key="1">
    <citation type="submission" date="2020-07" db="EMBL/GenBank/DDBJ databases">
        <title>Multicomponent nature underlies the extraordinary mechanical properties of spider dragline silk.</title>
        <authorList>
            <person name="Kono N."/>
            <person name="Nakamura H."/>
            <person name="Mori M."/>
            <person name="Yoshida Y."/>
            <person name="Ohtoshi R."/>
            <person name="Malay A.D."/>
            <person name="Moran D.A.P."/>
            <person name="Tomita M."/>
            <person name="Numata K."/>
            <person name="Arakawa K."/>
        </authorList>
    </citation>
    <scope>NUCLEOTIDE SEQUENCE</scope>
</reference>